<accession>A0A915NLX6</accession>
<reference evidence="3" key="1">
    <citation type="submission" date="2022-11" db="UniProtKB">
        <authorList>
            <consortium name="WormBaseParasite"/>
        </authorList>
    </citation>
    <scope>IDENTIFICATION</scope>
</reference>
<evidence type="ECO:0000313" key="3">
    <source>
        <dbReference type="WBParaSite" id="scf7180000418895.g3075"/>
    </source>
</evidence>
<feature type="region of interest" description="Disordered" evidence="1">
    <location>
        <begin position="114"/>
        <end position="136"/>
    </location>
</feature>
<dbReference type="AlphaFoldDB" id="A0A915NLX6"/>
<evidence type="ECO:0000313" key="2">
    <source>
        <dbReference type="Proteomes" id="UP000887560"/>
    </source>
</evidence>
<dbReference type="WBParaSite" id="scf7180000418895.g3075">
    <property type="protein sequence ID" value="scf7180000418895.g3075"/>
    <property type="gene ID" value="scf7180000418895.g3075"/>
</dbReference>
<organism evidence="2 3">
    <name type="scientific">Meloidogyne floridensis</name>
    <dbReference type="NCBI Taxonomy" id="298350"/>
    <lineage>
        <taxon>Eukaryota</taxon>
        <taxon>Metazoa</taxon>
        <taxon>Ecdysozoa</taxon>
        <taxon>Nematoda</taxon>
        <taxon>Chromadorea</taxon>
        <taxon>Rhabditida</taxon>
        <taxon>Tylenchina</taxon>
        <taxon>Tylenchomorpha</taxon>
        <taxon>Tylenchoidea</taxon>
        <taxon>Meloidogynidae</taxon>
        <taxon>Meloidogyninae</taxon>
        <taxon>Meloidogyne</taxon>
    </lineage>
</organism>
<feature type="compositionally biased region" description="Basic residues" evidence="1">
    <location>
        <begin position="116"/>
        <end position="125"/>
    </location>
</feature>
<proteinExistence type="predicted"/>
<dbReference type="Proteomes" id="UP000887560">
    <property type="component" value="Unplaced"/>
</dbReference>
<keyword evidence="2" id="KW-1185">Reference proteome</keyword>
<protein>
    <submittedName>
        <fullName evidence="3">Uncharacterized protein</fullName>
    </submittedName>
</protein>
<evidence type="ECO:0000256" key="1">
    <source>
        <dbReference type="SAM" id="MobiDB-lite"/>
    </source>
</evidence>
<name>A0A915NLX6_9BILA</name>
<sequence length="295" mass="32151">MPSLTNKSEESKAMGSPRILLIDKPIINRSPLLGAKNSRMSSAPFSQISIKKSDNIRISQSSSAVVDSMISEGFLVSSSSTTVPTTKMLQDSGYRSTISNSNFEEEMMVIAEKERKERRRQRRKTGLSSQQKTKEEEIMTVKNKDNNSSSVPAFLRRTCSNAANGINAIKPSGWIGAAIMRASTSDDNVKTKSTPRRTQSIGSSTTTQILNLPPTFLYSTVKTKSTPRRTQSIGSSTTTTQILNLPPTFLYSTGWMVEADLSSDDSNNEKVQIFGGNNCGNVEGISGIPLSLNFS</sequence>